<proteinExistence type="predicted"/>
<keyword evidence="2" id="KW-1185">Reference proteome</keyword>
<organism evidence="1 2">
    <name type="scientific">Kineococcus mangrovi</name>
    <dbReference type="NCBI Taxonomy" id="1660183"/>
    <lineage>
        <taxon>Bacteria</taxon>
        <taxon>Bacillati</taxon>
        <taxon>Actinomycetota</taxon>
        <taxon>Actinomycetes</taxon>
        <taxon>Kineosporiales</taxon>
        <taxon>Kineosporiaceae</taxon>
        <taxon>Kineococcus</taxon>
    </lineage>
</organism>
<sequence length="85" mass="9815">MSDDQQPLLTSDDLTEEQLAWAPASAEELAGQWPMARKIEMWDGDPMFYALEEWDWRSVALAARTFPGVRVELLDPWHLAVRLSR</sequence>
<comment type="caution">
    <text evidence="1">The sequence shown here is derived from an EMBL/GenBank/DDBJ whole genome shotgun (WGS) entry which is preliminary data.</text>
</comment>
<evidence type="ECO:0000313" key="1">
    <source>
        <dbReference type="EMBL" id="MEZ0494633.1"/>
    </source>
</evidence>
<dbReference type="Proteomes" id="UP001566476">
    <property type="component" value="Unassembled WGS sequence"/>
</dbReference>
<name>A0ABV4I7H7_9ACTN</name>
<evidence type="ECO:0000313" key="2">
    <source>
        <dbReference type="Proteomes" id="UP001566476"/>
    </source>
</evidence>
<dbReference type="RefSeq" id="WP_370720865.1">
    <property type="nucleotide sequence ID" value="NZ_JBGGTQ010000015.1"/>
</dbReference>
<accession>A0ABV4I7H7</accession>
<protein>
    <submittedName>
        <fullName evidence="1">Uncharacterized protein</fullName>
    </submittedName>
</protein>
<reference evidence="1 2" key="1">
    <citation type="submission" date="2024-07" db="EMBL/GenBank/DDBJ databases">
        <authorList>
            <person name="Thanompreechachai J."/>
            <person name="Duangmal K."/>
        </authorList>
    </citation>
    <scope>NUCLEOTIDE SEQUENCE [LARGE SCALE GENOMIC DNA]</scope>
    <source>
        <strain evidence="1 2">TBRC 1896</strain>
    </source>
</reference>
<gene>
    <name evidence="1" type="ORF">AB2L28_20545</name>
</gene>
<dbReference type="EMBL" id="JBGGTQ010000015">
    <property type="protein sequence ID" value="MEZ0494633.1"/>
    <property type="molecule type" value="Genomic_DNA"/>
</dbReference>